<evidence type="ECO:0000259" key="12">
    <source>
        <dbReference type="PROSITE" id="PS50262"/>
    </source>
</evidence>
<keyword evidence="8 9" id="KW-0807">Transducer</keyword>
<evidence type="ECO:0000256" key="8">
    <source>
        <dbReference type="ARBA" id="ARBA00023224"/>
    </source>
</evidence>
<feature type="transmembrane region" description="Helical" evidence="11">
    <location>
        <begin position="29"/>
        <end position="55"/>
    </location>
</feature>
<feature type="transmembrane region" description="Helical" evidence="11">
    <location>
        <begin position="102"/>
        <end position="125"/>
    </location>
</feature>
<evidence type="ECO:0000313" key="13">
    <source>
        <dbReference type="Proteomes" id="UP000694845"/>
    </source>
</evidence>
<keyword evidence="6 11" id="KW-0472">Membrane</keyword>
<dbReference type="InterPro" id="IPR000276">
    <property type="entry name" value="GPCR_Rhodpsn"/>
</dbReference>
<dbReference type="GO" id="GO:0005886">
    <property type="term" value="C:plasma membrane"/>
    <property type="evidence" value="ECO:0007669"/>
    <property type="project" value="UniProtKB-SubCell"/>
</dbReference>
<evidence type="ECO:0000256" key="2">
    <source>
        <dbReference type="ARBA" id="ARBA00022475"/>
    </source>
</evidence>
<keyword evidence="3 9" id="KW-0812">Transmembrane</keyword>
<feature type="transmembrane region" description="Helical" evidence="11">
    <location>
        <begin position="265"/>
        <end position="285"/>
    </location>
</feature>
<reference evidence="14" key="1">
    <citation type="submission" date="2025-08" db="UniProtKB">
        <authorList>
            <consortium name="RefSeq"/>
        </authorList>
    </citation>
    <scope>IDENTIFICATION</scope>
</reference>
<dbReference type="Pfam" id="PF00001">
    <property type="entry name" value="7tm_1"/>
    <property type="match status" value="1"/>
</dbReference>
<comment type="similarity">
    <text evidence="9">Belongs to the G-protein coupled receptor 1 family.</text>
</comment>
<evidence type="ECO:0000313" key="14">
    <source>
        <dbReference type="RefSeq" id="XP_022091517.1"/>
    </source>
</evidence>
<keyword evidence="2" id="KW-1003">Cell membrane</keyword>
<dbReference type="KEGG" id="aplc:110979772"/>
<feature type="transmembrane region" description="Helical" evidence="11">
    <location>
        <begin position="146"/>
        <end position="167"/>
    </location>
</feature>
<feature type="region of interest" description="Disordered" evidence="10">
    <location>
        <begin position="228"/>
        <end position="247"/>
    </location>
</feature>
<comment type="subcellular location">
    <subcellularLocation>
        <location evidence="1">Cell membrane</location>
        <topology evidence="1">Multi-pass membrane protein</topology>
    </subcellularLocation>
</comment>
<accession>A0A8B7YG03</accession>
<dbReference type="SUPFAM" id="SSF81321">
    <property type="entry name" value="Family A G protein-coupled receptor-like"/>
    <property type="match status" value="1"/>
</dbReference>
<evidence type="ECO:0000256" key="4">
    <source>
        <dbReference type="ARBA" id="ARBA00022989"/>
    </source>
</evidence>
<feature type="domain" description="G-protein coupled receptors family 1 profile" evidence="12">
    <location>
        <begin position="45"/>
        <end position="310"/>
    </location>
</feature>
<evidence type="ECO:0000256" key="10">
    <source>
        <dbReference type="SAM" id="MobiDB-lite"/>
    </source>
</evidence>
<dbReference type="Gene3D" id="1.20.1070.10">
    <property type="entry name" value="Rhodopsin 7-helix transmembrane proteins"/>
    <property type="match status" value="1"/>
</dbReference>
<dbReference type="PANTHER" id="PTHR24228:SF72">
    <property type="entry name" value="G-PROTEIN COUPLED RECEPTORS FAMILY 1 PROFILE DOMAIN-CONTAINING PROTEIN"/>
    <property type="match status" value="1"/>
</dbReference>
<evidence type="ECO:0000256" key="11">
    <source>
        <dbReference type="SAM" id="Phobius"/>
    </source>
</evidence>
<name>A0A8B7YG03_ACAPL</name>
<evidence type="ECO:0000256" key="7">
    <source>
        <dbReference type="ARBA" id="ARBA00023170"/>
    </source>
</evidence>
<dbReference type="PROSITE" id="PS50262">
    <property type="entry name" value="G_PROTEIN_RECEP_F1_2"/>
    <property type="match status" value="1"/>
</dbReference>
<dbReference type="OMA" id="EPFIPWA"/>
<keyword evidence="7 9" id="KW-0675">Receptor</keyword>
<dbReference type="GO" id="GO:0004930">
    <property type="term" value="F:G protein-coupled receptor activity"/>
    <property type="evidence" value="ECO:0007669"/>
    <property type="project" value="UniProtKB-KW"/>
</dbReference>
<dbReference type="OrthoDB" id="10044919at2759"/>
<proteinExistence type="inferred from homology"/>
<feature type="transmembrane region" description="Helical" evidence="11">
    <location>
        <begin position="291"/>
        <end position="311"/>
    </location>
</feature>
<dbReference type="PROSITE" id="PS00237">
    <property type="entry name" value="G_PROTEIN_RECEP_F1_1"/>
    <property type="match status" value="1"/>
</dbReference>
<dbReference type="CDD" id="cd00637">
    <property type="entry name" value="7tm_classA_rhodopsin-like"/>
    <property type="match status" value="1"/>
</dbReference>
<keyword evidence="4 11" id="KW-1133">Transmembrane helix</keyword>
<feature type="compositionally biased region" description="Polar residues" evidence="10">
    <location>
        <begin position="228"/>
        <end position="242"/>
    </location>
</feature>
<sequence length="350" mass="39050">MDSNDTIPVSGTTETMTELFRFDDMRQRIVVSCLFALISVLGTAGNSLVIVAVILSRKLRTATNVFVVNLSLADLFTCLVLPWNVVALLSPDGWPIDGAVCAIAAVVIFTCVSCSVYTLAAIAINRFVIITRPMHKYKAYYSRWKLVLMVVLTWGISLFIAVIPLLFGLGELGYDDKYGTCTHKTSHPLSDYYSLTQALLIYPVPMVTIVVCYVAVFRHVRNHARNITEQADSSSTQSQFTQPVRRESSHRQNISRRQVEITKNLFYVVCAFILCITPYCAALVIPRSEPFIPWAGAIILANSCINPAIYATKHPYFKQVIGAIVRCRLSAIPEPSSCLKKSSQNRWKPR</sequence>
<feature type="transmembrane region" description="Helical" evidence="11">
    <location>
        <begin position="67"/>
        <end position="90"/>
    </location>
</feature>
<evidence type="ECO:0000256" key="6">
    <source>
        <dbReference type="ARBA" id="ARBA00023136"/>
    </source>
</evidence>
<dbReference type="AlphaFoldDB" id="A0A8B7YG03"/>
<dbReference type="RefSeq" id="XP_022091517.1">
    <property type="nucleotide sequence ID" value="XM_022235825.1"/>
</dbReference>
<organism evidence="13 14">
    <name type="scientific">Acanthaster planci</name>
    <name type="common">Crown-of-thorns starfish</name>
    <dbReference type="NCBI Taxonomy" id="133434"/>
    <lineage>
        <taxon>Eukaryota</taxon>
        <taxon>Metazoa</taxon>
        <taxon>Echinodermata</taxon>
        <taxon>Eleutherozoa</taxon>
        <taxon>Asterozoa</taxon>
        <taxon>Asteroidea</taxon>
        <taxon>Valvatacea</taxon>
        <taxon>Valvatida</taxon>
        <taxon>Acanthasteridae</taxon>
        <taxon>Acanthaster</taxon>
    </lineage>
</organism>
<dbReference type="SMART" id="SM01381">
    <property type="entry name" value="7TM_GPCR_Srsx"/>
    <property type="match status" value="1"/>
</dbReference>
<gene>
    <name evidence="14" type="primary">LOC110979772</name>
</gene>
<evidence type="ECO:0000256" key="5">
    <source>
        <dbReference type="ARBA" id="ARBA00023040"/>
    </source>
</evidence>
<evidence type="ECO:0000256" key="1">
    <source>
        <dbReference type="ARBA" id="ARBA00004651"/>
    </source>
</evidence>
<dbReference type="Proteomes" id="UP000694845">
    <property type="component" value="Unplaced"/>
</dbReference>
<protein>
    <submittedName>
        <fullName evidence="14">Beta-4C adrenergic receptor-like</fullName>
    </submittedName>
</protein>
<dbReference type="GeneID" id="110979772"/>
<evidence type="ECO:0000256" key="9">
    <source>
        <dbReference type="RuleBase" id="RU000688"/>
    </source>
</evidence>
<evidence type="ECO:0000256" key="3">
    <source>
        <dbReference type="ARBA" id="ARBA00022692"/>
    </source>
</evidence>
<keyword evidence="13" id="KW-1185">Reference proteome</keyword>
<feature type="transmembrane region" description="Helical" evidence="11">
    <location>
        <begin position="199"/>
        <end position="217"/>
    </location>
</feature>
<dbReference type="PRINTS" id="PR00237">
    <property type="entry name" value="GPCRRHODOPSN"/>
</dbReference>
<dbReference type="PANTHER" id="PTHR24228">
    <property type="entry name" value="B2 BRADYKININ RECEPTOR/ANGIOTENSIN II RECEPTOR"/>
    <property type="match status" value="1"/>
</dbReference>
<dbReference type="InterPro" id="IPR017452">
    <property type="entry name" value="GPCR_Rhodpsn_7TM"/>
</dbReference>
<keyword evidence="5 9" id="KW-0297">G-protein coupled receptor</keyword>